<evidence type="ECO:0008006" key="3">
    <source>
        <dbReference type="Google" id="ProtNLM"/>
    </source>
</evidence>
<reference evidence="1 2" key="1">
    <citation type="submission" date="2017-12" db="EMBL/GenBank/DDBJ databases">
        <title>Complete genome sequence of Herbivorax saccincola GGR1, a novel Cellulosome-producing hydrolytic bacterium in a thermophilic biogas plant, established by Illumina and Nanopore MinION sequencing.</title>
        <authorList>
            <person name="Pechtl A."/>
            <person name="Ruckert C."/>
            <person name="Koeck D.E."/>
            <person name="Maus I."/>
            <person name="Winkler A."/>
            <person name="Kalinowski J."/>
            <person name="Puhler A."/>
            <person name="Schwarz W.W."/>
            <person name="Zverlov V.V."/>
            <person name="Schluter A."/>
            <person name="Liebl W."/>
        </authorList>
    </citation>
    <scope>NUCLEOTIDE SEQUENCE [LARGE SCALE GENOMIC DNA]</scope>
    <source>
        <strain evidence="2">SR1</strain>
    </source>
</reference>
<dbReference type="KEGG" id="hsc:HVS_10875"/>
<protein>
    <recommendedName>
        <fullName evidence="3">Signal transducing protein</fullName>
    </recommendedName>
</protein>
<evidence type="ECO:0000313" key="2">
    <source>
        <dbReference type="Proteomes" id="UP000233534"/>
    </source>
</evidence>
<name>A0A2K9ERC1_9FIRM</name>
<proteinExistence type="predicted"/>
<evidence type="ECO:0000313" key="1">
    <source>
        <dbReference type="EMBL" id="AUG58070.1"/>
    </source>
</evidence>
<gene>
    <name evidence="1" type="ORF">HVS_10875</name>
</gene>
<accession>A0A2K9ERC1</accession>
<dbReference type="Proteomes" id="UP000233534">
    <property type="component" value="Chromosome"/>
</dbReference>
<dbReference type="AlphaFoldDB" id="A0A2K9ERC1"/>
<organism evidence="1 2">
    <name type="scientific">Acetivibrio saccincola</name>
    <dbReference type="NCBI Taxonomy" id="1677857"/>
    <lineage>
        <taxon>Bacteria</taxon>
        <taxon>Bacillati</taxon>
        <taxon>Bacillota</taxon>
        <taxon>Clostridia</taxon>
        <taxon>Eubacteriales</taxon>
        <taxon>Oscillospiraceae</taxon>
        <taxon>Acetivibrio</taxon>
    </lineage>
</organism>
<sequence length="72" mass="8396">MKKGRVYMWTVVYMAQSKEVADNMQDLLSKEGILVKLRPINKNRETSDDYYEVLVPESEVEEAHSVIIEKGY</sequence>
<dbReference type="EMBL" id="CP025197">
    <property type="protein sequence ID" value="AUG58070.1"/>
    <property type="molecule type" value="Genomic_DNA"/>
</dbReference>
<keyword evidence="2" id="KW-1185">Reference proteome</keyword>